<dbReference type="GO" id="GO:0006071">
    <property type="term" value="P:glycerol metabolic process"/>
    <property type="evidence" value="ECO:0007669"/>
    <property type="project" value="UniProtKB-KW"/>
</dbReference>
<feature type="domain" description="HTH iclR-type" evidence="7">
    <location>
        <begin position="5"/>
        <end position="66"/>
    </location>
</feature>
<dbReference type="SMART" id="SM00346">
    <property type="entry name" value="HTH_ICLR"/>
    <property type="match status" value="1"/>
</dbReference>
<sequence length="248" mass="26650">MADGVQSVDRAIDLLEIMTDLGGDAALSELATSSGLPLPTIHRLMRTLVMRGYARQLPSRRYTLGPRLIRLGESAGRQLGAGARPHLERLVRELGESANLAMIDRDMAVYVAQASSQHSMRTFTEVGRRVYCSCTGVGKAVLAQLPDTTVREIVGRTGMPAATDRSITSVDALLEEMAKVRDQGYAVDDGEQEIGVRCFAVPVPHAPTPSALSISGPAARVSFEFGEQALPLLHEIAGKISEELITAR</sequence>
<evidence type="ECO:0000256" key="3">
    <source>
        <dbReference type="ARBA" id="ARBA00023125"/>
    </source>
</evidence>
<dbReference type="PANTHER" id="PTHR30136">
    <property type="entry name" value="HELIX-TURN-HELIX TRANSCRIPTIONAL REGULATOR, ICLR FAMILY"/>
    <property type="match status" value="1"/>
</dbReference>
<evidence type="ECO:0000313" key="10">
    <source>
        <dbReference type="Proteomes" id="UP000451860"/>
    </source>
</evidence>
<evidence type="ECO:0000256" key="5">
    <source>
        <dbReference type="ARBA" id="ARBA00058938"/>
    </source>
</evidence>
<organism evidence="9 10">
    <name type="scientific">Georgenia thermotolerans</name>
    <dbReference type="NCBI Taxonomy" id="527326"/>
    <lineage>
        <taxon>Bacteria</taxon>
        <taxon>Bacillati</taxon>
        <taxon>Actinomycetota</taxon>
        <taxon>Actinomycetes</taxon>
        <taxon>Micrococcales</taxon>
        <taxon>Bogoriellaceae</taxon>
        <taxon>Georgenia</taxon>
    </lineage>
</organism>
<dbReference type="Proteomes" id="UP000451860">
    <property type="component" value="Unassembled WGS sequence"/>
</dbReference>
<keyword evidence="3" id="KW-0238">DNA-binding</keyword>
<reference evidence="9 10" key="1">
    <citation type="submission" date="2019-10" db="EMBL/GenBank/DDBJ databases">
        <title>Georgenia wutianyii sp. nov. and Georgenia yuyongxinii sp. nov. isolated from plateau pika (Ochotona curzoniae) in the Qinghai-Tibet plateau of China.</title>
        <authorList>
            <person name="Tian Z."/>
        </authorList>
    </citation>
    <scope>NUCLEOTIDE SEQUENCE [LARGE SCALE GENOMIC DNA]</scope>
    <source>
        <strain evidence="9 10">DSM 21501</strain>
    </source>
</reference>
<evidence type="ECO:0000259" key="7">
    <source>
        <dbReference type="PROSITE" id="PS51077"/>
    </source>
</evidence>
<keyword evidence="4" id="KW-0804">Transcription</keyword>
<evidence type="ECO:0000256" key="2">
    <source>
        <dbReference type="ARBA" id="ARBA00023015"/>
    </source>
</evidence>
<evidence type="ECO:0000256" key="4">
    <source>
        <dbReference type="ARBA" id="ARBA00023163"/>
    </source>
</evidence>
<dbReference type="OrthoDB" id="8479143at2"/>
<keyword evidence="10" id="KW-1185">Reference proteome</keyword>
<evidence type="ECO:0000259" key="8">
    <source>
        <dbReference type="PROSITE" id="PS51078"/>
    </source>
</evidence>
<dbReference type="InterPro" id="IPR029016">
    <property type="entry name" value="GAF-like_dom_sf"/>
</dbReference>
<comment type="caution">
    <text evidence="9">The sequence shown here is derived from an EMBL/GenBank/DDBJ whole genome shotgun (WGS) entry which is preliminary data.</text>
</comment>
<dbReference type="PROSITE" id="PS51077">
    <property type="entry name" value="HTH_ICLR"/>
    <property type="match status" value="1"/>
</dbReference>
<dbReference type="PROSITE" id="PS51078">
    <property type="entry name" value="ICLR_ED"/>
    <property type="match status" value="1"/>
</dbReference>
<keyword evidence="2" id="KW-0805">Transcription regulation</keyword>
<dbReference type="Gene3D" id="3.30.450.40">
    <property type="match status" value="1"/>
</dbReference>
<name>A0A7J5UKD2_9MICO</name>
<dbReference type="SUPFAM" id="SSF46785">
    <property type="entry name" value="Winged helix' DNA-binding domain"/>
    <property type="match status" value="1"/>
</dbReference>
<dbReference type="InterPro" id="IPR005471">
    <property type="entry name" value="Tscrpt_reg_IclR_N"/>
</dbReference>
<feature type="domain" description="IclR-ED" evidence="8">
    <location>
        <begin position="67"/>
        <end position="246"/>
    </location>
</feature>
<dbReference type="InterPro" id="IPR036390">
    <property type="entry name" value="WH_DNA-bd_sf"/>
</dbReference>
<gene>
    <name evidence="9" type="ORF">GB883_18520</name>
</gene>
<dbReference type="GO" id="GO:0003700">
    <property type="term" value="F:DNA-binding transcription factor activity"/>
    <property type="evidence" value="ECO:0007669"/>
    <property type="project" value="TreeGrafter"/>
</dbReference>
<evidence type="ECO:0000313" key="9">
    <source>
        <dbReference type="EMBL" id="KAE8762594.1"/>
    </source>
</evidence>
<comment type="function">
    <text evidence="5">May be an activator protein for the gylABX operon.</text>
</comment>
<protein>
    <recommendedName>
        <fullName evidence="6">Glycerol operon regulatory protein</fullName>
    </recommendedName>
</protein>
<dbReference type="Gene3D" id="1.10.10.10">
    <property type="entry name" value="Winged helix-like DNA-binding domain superfamily/Winged helix DNA-binding domain"/>
    <property type="match status" value="1"/>
</dbReference>
<dbReference type="InterPro" id="IPR036388">
    <property type="entry name" value="WH-like_DNA-bd_sf"/>
</dbReference>
<dbReference type="AlphaFoldDB" id="A0A7J5UKD2"/>
<dbReference type="InterPro" id="IPR014757">
    <property type="entry name" value="Tscrpt_reg_IclR_C"/>
</dbReference>
<dbReference type="SUPFAM" id="SSF55781">
    <property type="entry name" value="GAF domain-like"/>
    <property type="match status" value="1"/>
</dbReference>
<dbReference type="GO" id="GO:0045892">
    <property type="term" value="P:negative regulation of DNA-templated transcription"/>
    <property type="evidence" value="ECO:0007669"/>
    <property type="project" value="TreeGrafter"/>
</dbReference>
<dbReference type="InterPro" id="IPR050707">
    <property type="entry name" value="HTH_MetabolicPath_Reg"/>
</dbReference>
<dbReference type="EMBL" id="WHJE01000147">
    <property type="protein sequence ID" value="KAE8762594.1"/>
    <property type="molecule type" value="Genomic_DNA"/>
</dbReference>
<dbReference type="GO" id="GO:0003677">
    <property type="term" value="F:DNA binding"/>
    <property type="evidence" value="ECO:0007669"/>
    <property type="project" value="UniProtKB-KW"/>
</dbReference>
<dbReference type="RefSeq" id="WP_152203767.1">
    <property type="nucleotide sequence ID" value="NZ_VUKF01000034.1"/>
</dbReference>
<dbReference type="FunFam" id="1.10.10.10:FF:000056">
    <property type="entry name" value="IclR family transcriptional regulator"/>
    <property type="match status" value="1"/>
</dbReference>
<dbReference type="Pfam" id="PF09339">
    <property type="entry name" value="HTH_IclR"/>
    <property type="match status" value="1"/>
</dbReference>
<dbReference type="PANTHER" id="PTHR30136:SF24">
    <property type="entry name" value="HTH-TYPE TRANSCRIPTIONAL REPRESSOR ALLR"/>
    <property type="match status" value="1"/>
</dbReference>
<dbReference type="Pfam" id="PF01614">
    <property type="entry name" value="IclR_C"/>
    <property type="match status" value="1"/>
</dbReference>
<evidence type="ECO:0000256" key="6">
    <source>
        <dbReference type="ARBA" id="ARBA00070406"/>
    </source>
</evidence>
<accession>A0A7J5UKD2</accession>
<proteinExistence type="predicted"/>
<evidence type="ECO:0000256" key="1">
    <source>
        <dbReference type="ARBA" id="ARBA00022798"/>
    </source>
</evidence>
<keyword evidence="1" id="KW-0319">Glycerol metabolism</keyword>